<comment type="caution">
    <text evidence="2">The sequence shown here is derived from an EMBL/GenBank/DDBJ whole genome shotgun (WGS) entry which is preliminary data.</text>
</comment>
<feature type="region of interest" description="Disordered" evidence="1">
    <location>
        <begin position="1"/>
        <end position="20"/>
    </location>
</feature>
<protein>
    <submittedName>
        <fullName evidence="2">DUF5302 domain-containing protein</fullName>
    </submittedName>
</protein>
<proteinExistence type="predicted"/>
<dbReference type="Pfam" id="PF17227">
    <property type="entry name" value="DUF5302"/>
    <property type="match status" value="1"/>
</dbReference>
<name>A0ABT7GPA6_9ACTN</name>
<dbReference type="RefSeq" id="WP_125815223.1">
    <property type="nucleotide sequence ID" value="NZ_JASITI010000006.1"/>
</dbReference>
<evidence type="ECO:0000313" key="3">
    <source>
        <dbReference type="Proteomes" id="UP001223390"/>
    </source>
</evidence>
<dbReference type="InterPro" id="IPR035172">
    <property type="entry name" value="DUF5302"/>
</dbReference>
<sequence length="64" mass="7003">MTDTPENQAAEAEAEAEGKAKFREALERKARSARSQQAHNEGGLKLKGYSGPNGQNRTFRRKAG</sequence>
<feature type="region of interest" description="Disordered" evidence="1">
    <location>
        <begin position="26"/>
        <end position="64"/>
    </location>
</feature>
<reference evidence="2 3" key="1">
    <citation type="submission" date="2023-05" db="EMBL/GenBank/DDBJ databases">
        <title>Sequencing and Assembly of Streptomyces sp. NP73.</title>
        <authorList>
            <person name="Konwar A.N."/>
            <person name="Saikia K."/>
            <person name="Thakur D."/>
        </authorList>
    </citation>
    <scope>NUCLEOTIDE SEQUENCE [LARGE SCALE GENOMIC DNA]</scope>
    <source>
        <strain evidence="2 3">NP73</strain>
    </source>
</reference>
<dbReference type="Proteomes" id="UP001223390">
    <property type="component" value="Unassembled WGS sequence"/>
</dbReference>
<evidence type="ECO:0000313" key="2">
    <source>
        <dbReference type="EMBL" id="MDK9495430.1"/>
    </source>
</evidence>
<dbReference type="EMBL" id="JASITI010000006">
    <property type="protein sequence ID" value="MDK9495430.1"/>
    <property type="molecule type" value="Genomic_DNA"/>
</dbReference>
<keyword evidence="3" id="KW-1185">Reference proteome</keyword>
<evidence type="ECO:0000256" key="1">
    <source>
        <dbReference type="SAM" id="MobiDB-lite"/>
    </source>
</evidence>
<gene>
    <name evidence="2" type="ORF">QEZ40_006079</name>
</gene>
<organism evidence="2 3">
    <name type="scientific">Streptomyces katrae</name>
    <dbReference type="NCBI Taxonomy" id="68223"/>
    <lineage>
        <taxon>Bacteria</taxon>
        <taxon>Bacillati</taxon>
        <taxon>Actinomycetota</taxon>
        <taxon>Actinomycetes</taxon>
        <taxon>Kitasatosporales</taxon>
        <taxon>Streptomycetaceae</taxon>
        <taxon>Streptomyces</taxon>
    </lineage>
</organism>
<accession>A0ABT7GPA6</accession>